<evidence type="ECO:0000259" key="2">
    <source>
        <dbReference type="PROSITE" id="PS50937"/>
    </source>
</evidence>
<dbReference type="Gene3D" id="1.10.1660.10">
    <property type="match status" value="1"/>
</dbReference>
<dbReference type="RefSeq" id="WP_175987085.1">
    <property type="nucleotide sequence ID" value="NZ_JAGTTM010000005.1"/>
</dbReference>
<name>A0A9X1LR53_9MICO</name>
<dbReference type="PANTHER" id="PTHR30204">
    <property type="entry name" value="REDOX-CYCLING DRUG-SENSING TRANSCRIPTIONAL ACTIVATOR SOXR"/>
    <property type="match status" value="1"/>
</dbReference>
<evidence type="ECO:0000313" key="4">
    <source>
        <dbReference type="Proteomes" id="UP001139289"/>
    </source>
</evidence>
<dbReference type="SUPFAM" id="SSF46955">
    <property type="entry name" value="Putative DNA-binding domain"/>
    <property type="match status" value="1"/>
</dbReference>
<dbReference type="Proteomes" id="UP001139289">
    <property type="component" value="Unassembled WGS sequence"/>
</dbReference>
<keyword evidence="1" id="KW-0238">DNA-binding</keyword>
<evidence type="ECO:0000313" key="3">
    <source>
        <dbReference type="EMBL" id="MCC2030273.1"/>
    </source>
</evidence>
<keyword evidence="4" id="KW-1185">Reference proteome</keyword>
<dbReference type="PROSITE" id="PS50937">
    <property type="entry name" value="HTH_MERR_2"/>
    <property type="match status" value="1"/>
</dbReference>
<organism evidence="3 4">
    <name type="scientific">Microbacterium tenebrionis</name>
    <dbReference type="NCBI Taxonomy" id="2830665"/>
    <lineage>
        <taxon>Bacteria</taxon>
        <taxon>Bacillati</taxon>
        <taxon>Actinomycetota</taxon>
        <taxon>Actinomycetes</taxon>
        <taxon>Micrococcales</taxon>
        <taxon>Microbacteriaceae</taxon>
        <taxon>Microbacterium</taxon>
    </lineage>
</organism>
<dbReference type="EMBL" id="JAGTTM010000005">
    <property type="protein sequence ID" value="MCC2030273.1"/>
    <property type="molecule type" value="Genomic_DNA"/>
</dbReference>
<dbReference type="PANTHER" id="PTHR30204:SF93">
    <property type="entry name" value="HTH MERR-TYPE DOMAIN-CONTAINING PROTEIN"/>
    <property type="match status" value="1"/>
</dbReference>
<reference evidence="3" key="1">
    <citation type="submission" date="2021-04" db="EMBL/GenBank/DDBJ databases">
        <title>Microbacterium tenobrionis sp. nov. and Microbacterium allomyrinae sp. nov., isolated from larvae of Tenobrio molitor and Allomyrina dichotoma, respectively.</title>
        <authorList>
            <person name="Lee S.D."/>
        </authorList>
    </citation>
    <scope>NUCLEOTIDE SEQUENCE</scope>
    <source>
        <strain evidence="3">YMB-B2</strain>
    </source>
</reference>
<dbReference type="GO" id="GO:0003700">
    <property type="term" value="F:DNA-binding transcription factor activity"/>
    <property type="evidence" value="ECO:0007669"/>
    <property type="project" value="InterPro"/>
</dbReference>
<accession>A0A9X1LR53</accession>
<protein>
    <submittedName>
        <fullName evidence="3">MerR family transcriptional regulator</fullName>
    </submittedName>
</protein>
<evidence type="ECO:0000256" key="1">
    <source>
        <dbReference type="ARBA" id="ARBA00023125"/>
    </source>
</evidence>
<dbReference type="InterPro" id="IPR047057">
    <property type="entry name" value="MerR_fam"/>
</dbReference>
<feature type="domain" description="HTH merR-type" evidence="2">
    <location>
        <begin position="1"/>
        <end position="69"/>
    </location>
</feature>
<comment type="caution">
    <text evidence="3">The sequence shown here is derived from an EMBL/GenBank/DDBJ whole genome shotgun (WGS) entry which is preliminary data.</text>
</comment>
<dbReference type="InterPro" id="IPR000551">
    <property type="entry name" value="MerR-type_HTH_dom"/>
</dbReference>
<dbReference type="InterPro" id="IPR009061">
    <property type="entry name" value="DNA-bd_dom_put_sf"/>
</dbReference>
<dbReference type="GO" id="GO:0003677">
    <property type="term" value="F:DNA binding"/>
    <property type="evidence" value="ECO:0007669"/>
    <property type="project" value="UniProtKB-KW"/>
</dbReference>
<dbReference type="Pfam" id="PF13411">
    <property type="entry name" value="MerR_1"/>
    <property type="match status" value="1"/>
</dbReference>
<sequence>MRIGEVTERTSLSLRTLRHWEDAGLVAPSARTEGNFRLYTEKDVERLLLIRRMKPLGYTLDEMRELLDVVDALAVTPDSSSLRARLDDIREGARVRREKLTEQLAMADEFVGLLGRLSLGTPLP</sequence>
<dbReference type="AlphaFoldDB" id="A0A9X1LR53"/>
<dbReference type="PRINTS" id="PR00040">
    <property type="entry name" value="HTHMERR"/>
</dbReference>
<dbReference type="SMART" id="SM00422">
    <property type="entry name" value="HTH_MERR"/>
    <property type="match status" value="1"/>
</dbReference>
<gene>
    <name evidence="3" type="ORF">KEC56_12235</name>
</gene>
<proteinExistence type="predicted"/>